<dbReference type="PANTHER" id="PTHR38433">
    <property type="match status" value="1"/>
</dbReference>
<sequence length="159" mass="17386">MAKPITKIEEPVFTEKEKQSQELDNVLQDISRNSDGIKETIKLLQELHDSGILGAINNLVEAKEDVAKIAVGQMLRPPVTNALNNAMAAAGVLTELDPETTQKLVGGLSKGLQRAEEGFRANKKVGVFDLVKLLRDPDVNRVMRFTIDLVKGLGEGLKK</sequence>
<dbReference type="Proteomes" id="UP000064189">
    <property type="component" value="Unassembled WGS sequence"/>
</dbReference>
<evidence type="ECO:0008006" key="3">
    <source>
        <dbReference type="Google" id="ProtNLM"/>
    </source>
</evidence>
<dbReference type="PANTHER" id="PTHR38433:SF1">
    <property type="entry name" value="DUF1641 DOMAIN-CONTAINING PROTEIN"/>
    <property type="match status" value="1"/>
</dbReference>
<protein>
    <recommendedName>
        <fullName evidence="3">DUF1641 domain-containing protein</fullName>
    </recommendedName>
</protein>
<organism evidence="1 2">
    <name type="scientific">Peribacillus simplex</name>
    <dbReference type="NCBI Taxonomy" id="1478"/>
    <lineage>
        <taxon>Bacteria</taxon>
        <taxon>Bacillati</taxon>
        <taxon>Bacillota</taxon>
        <taxon>Bacilli</taxon>
        <taxon>Bacillales</taxon>
        <taxon>Bacillaceae</taxon>
        <taxon>Peribacillus</taxon>
    </lineage>
</organism>
<evidence type="ECO:0000313" key="1">
    <source>
        <dbReference type="EMBL" id="KWW15502.1"/>
    </source>
</evidence>
<keyword evidence="2" id="KW-1185">Reference proteome</keyword>
<dbReference type="AlphaFoldDB" id="A0A109MUK0"/>
<accession>A0A109MUK0</accession>
<evidence type="ECO:0000313" key="2">
    <source>
        <dbReference type="Proteomes" id="UP000064189"/>
    </source>
</evidence>
<name>A0A109MUK0_9BACI</name>
<comment type="caution">
    <text evidence="1">The sequence shown here is derived from an EMBL/GenBank/DDBJ whole genome shotgun (WGS) entry which is preliminary data.</text>
</comment>
<reference evidence="1 2" key="1">
    <citation type="submission" date="2015-11" db="EMBL/GenBank/DDBJ databases">
        <title>Genome Sequence of Bacillus simplex strain VanAntwerpen2.</title>
        <authorList>
            <person name="Couger M.B."/>
        </authorList>
    </citation>
    <scope>NUCLEOTIDE SEQUENCE [LARGE SCALE GENOMIC DNA]</scope>
    <source>
        <strain evidence="1 2">VanAntwerpen02</strain>
    </source>
</reference>
<dbReference type="Pfam" id="PF07849">
    <property type="entry name" value="DUF1641"/>
    <property type="match status" value="1"/>
</dbReference>
<gene>
    <name evidence="1" type="ORF">AS888_08200</name>
</gene>
<dbReference type="RefSeq" id="WP_061143590.1">
    <property type="nucleotide sequence ID" value="NZ_LNNH01000039.1"/>
</dbReference>
<dbReference type="EMBL" id="LNNH01000039">
    <property type="protein sequence ID" value="KWW15502.1"/>
    <property type="molecule type" value="Genomic_DNA"/>
</dbReference>
<proteinExistence type="predicted"/>
<dbReference type="InterPro" id="IPR012440">
    <property type="entry name" value="DUF1641"/>
</dbReference>